<protein>
    <submittedName>
        <fullName evidence="1">Uncharacterized protein</fullName>
    </submittedName>
</protein>
<evidence type="ECO:0000313" key="2">
    <source>
        <dbReference type="Proteomes" id="UP000694411"/>
    </source>
</evidence>
<reference evidence="1" key="3">
    <citation type="submission" date="2025-09" db="UniProtKB">
        <authorList>
            <consortium name="Ensembl"/>
        </authorList>
    </citation>
    <scope>IDENTIFICATION</scope>
</reference>
<organism evidence="1 2">
    <name type="scientific">Theropithecus gelada</name>
    <name type="common">Gelada baboon</name>
    <dbReference type="NCBI Taxonomy" id="9565"/>
    <lineage>
        <taxon>Eukaryota</taxon>
        <taxon>Metazoa</taxon>
        <taxon>Chordata</taxon>
        <taxon>Craniata</taxon>
        <taxon>Vertebrata</taxon>
        <taxon>Euteleostomi</taxon>
        <taxon>Mammalia</taxon>
        <taxon>Eutheria</taxon>
        <taxon>Euarchontoglires</taxon>
        <taxon>Primates</taxon>
        <taxon>Haplorrhini</taxon>
        <taxon>Catarrhini</taxon>
        <taxon>Cercopithecidae</taxon>
        <taxon>Cercopithecinae</taxon>
        <taxon>Theropithecus</taxon>
    </lineage>
</organism>
<reference evidence="1" key="1">
    <citation type="submission" date="2018-05" db="EMBL/GenBank/DDBJ databases">
        <title>Whole genome of Theropithecus gelada.</title>
        <authorList>
            <person name="Chiou K.L."/>
            <person name="Snyder-Mackler N."/>
        </authorList>
    </citation>
    <scope>NUCLEOTIDE SEQUENCE [LARGE SCALE GENOMIC DNA]</scope>
</reference>
<proteinExistence type="predicted"/>
<dbReference type="AlphaFoldDB" id="A0A8D2E7C1"/>
<dbReference type="Ensembl" id="ENSTGET00000001648.1">
    <property type="protein sequence ID" value="ENSTGEP00000001294.1"/>
    <property type="gene ID" value="ENSTGEG00000001219.1"/>
</dbReference>
<keyword evidence="2" id="KW-1185">Reference proteome</keyword>
<reference evidence="1" key="2">
    <citation type="submission" date="2025-08" db="UniProtKB">
        <authorList>
            <consortium name="Ensembl"/>
        </authorList>
    </citation>
    <scope>IDENTIFICATION</scope>
</reference>
<accession>A0A8D2E7C1</accession>
<dbReference type="Proteomes" id="UP000694411">
    <property type="component" value="Chromosome 1"/>
</dbReference>
<name>A0A8D2E7C1_THEGE</name>
<evidence type="ECO:0000313" key="1">
    <source>
        <dbReference type="Ensembl" id="ENSTGEP00000001294.1"/>
    </source>
</evidence>
<sequence length="67" mass="7528">MVLKLKMIPKIRQLTNESVTLCPTLPPAQSGFGAHKRTVYTTYLSPSMYSLWVDAPIHGNPLTHFKT</sequence>